<comment type="caution">
    <text evidence="6">The sequence shown here is derived from an EMBL/GenBank/DDBJ whole genome shotgun (WGS) entry which is preliminary data.</text>
</comment>
<sequence length="385" mass="39591">MTPRPASTSASASASSHGADVGSGAGAGRAPGRRALLAGAASAVGGALVGAQVAAAAPTQAARRARTTAVSAARPVTATPASLLQTSASGLPFMLGAAGDGVASGEYERQLGRRLDLTATWADSTWASTHLPVLQAGGELAGWTRALDVSLGAFGAGTTWAQAADGACDEAWTTSLTLLARLRAGATGTTFIRFAHEMNGNWYPWSVAPDQVGDFQRGWQRYRALQQRLFPAARLVFSLNHNTVGLDADSSVLHPGSGQADVLGVGYYNRYPYLATAADFAGWLPARDRWGGPAGLDAFRALAATWGLPLAVPEWSLCADGSGGDAPEFVTALHDWLTTHAGAGAGQVLYACQFNVSSGFGGAFTLLPPGELPRASAEYRRCFGA</sequence>
<evidence type="ECO:0000259" key="5">
    <source>
        <dbReference type="PROSITE" id="PS51764"/>
    </source>
</evidence>
<reference evidence="6 7" key="1">
    <citation type="submission" date="2019-07" db="EMBL/GenBank/DDBJ databases">
        <title>Quadrisphaera sp. strain DD2A genome sequencing and assembly.</title>
        <authorList>
            <person name="Kim I."/>
        </authorList>
    </citation>
    <scope>NUCLEOTIDE SEQUENCE [LARGE SCALE GENOMIC DNA]</scope>
    <source>
        <strain evidence="6 7">DD2A</strain>
    </source>
</reference>
<organism evidence="6 7">
    <name type="scientific">Quadrisphaera setariae</name>
    <dbReference type="NCBI Taxonomy" id="2593304"/>
    <lineage>
        <taxon>Bacteria</taxon>
        <taxon>Bacillati</taxon>
        <taxon>Actinomycetota</taxon>
        <taxon>Actinomycetes</taxon>
        <taxon>Kineosporiales</taxon>
        <taxon>Kineosporiaceae</taxon>
        <taxon>Quadrisphaera</taxon>
    </lineage>
</organism>
<gene>
    <name evidence="6" type="ORF">FMM08_09905</name>
</gene>
<keyword evidence="7" id="KW-1185">Reference proteome</keyword>
<dbReference type="EMBL" id="VKAC01000005">
    <property type="protein sequence ID" value="TXR56403.1"/>
    <property type="molecule type" value="Genomic_DNA"/>
</dbReference>
<dbReference type="Gene3D" id="3.20.20.80">
    <property type="entry name" value="Glycosidases"/>
    <property type="match status" value="1"/>
</dbReference>
<keyword evidence="1 3" id="KW-0378">Hydrolase</keyword>
<feature type="domain" description="GH26" evidence="5">
    <location>
        <begin position="28"/>
        <end position="385"/>
    </location>
</feature>
<feature type="compositionally biased region" description="Low complexity" evidence="4">
    <location>
        <begin position="1"/>
        <end position="20"/>
    </location>
</feature>
<dbReference type="OrthoDB" id="9816550at2"/>
<dbReference type="GO" id="GO:0004553">
    <property type="term" value="F:hydrolase activity, hydrolyzing O-glycosyl compounds"/>
    <property type="evidence" value="ECO:0007669"/>
    <property type="project" value="InterPro"/>
</dbReference>
<evidence type="ECO:0000256" key="4">
    <source>
        <dbReference type="SAM" id="MobiDB-lite"/>
    </source>
</evidence>
<accession>A0A5C8ZH38</accession>
<evidence type="ECO:0000313" key="6">
    <source>
        <dbReference type="EMBL" id="TXR56403.1"/>
    </source>
</evidence>
<evidence type="ECO:0000256" key="3">
    <source>
        <dbReference type="PROSITE-ProRule" id="PRU01100"/>
    </source>
</evidence>
<dbReference type="SUPFAM" id="SSF51445">
    <property type="entry name" value="(Trans)glycosidases"/>
    <property type="match status" value="1"/>
</dbReference>
<dbReference type="Proteomes" id="UP000321234">
    <property type="component" value="Unassembled WGS sequence"/>
</dbReference>
<keyword evidence="2 3" id="KW-0326">Glycosidase</keyword>
<dbReference type="InterPro" id="IPR022790">
    <property type="entry name" value="GH26_dom"/>
</dbReference>
<dbReference type="RefSeq" id="WP_147926196.1">
    <property type="nucleotide sequence ID" value="NZ_VKAC01000005.1"/>
</dbReference>
<proteinExistence type="inferred from homology"/>
<name>A0A5C8ZH38_9ACTN</name>
<dbReference type="InterPro" id="IPR017853">
    <property type="entry name" value="GH"/>
</dbReference>
<feature type="active site" description="Nucleophile" evidence="3">
    <location>
        <position position="314"/>
    </location>
</feature>
<evidence type="ECO:0000256" key="2">
    <source>
        <dbReference type="ARBA" id="ARBA00023295"/>
    </source>
</evidence>
<evidence type="ECO:0000313" key="7">
    <source>
        <dbReference type="Proteomes" id="UP000321234"/>
    </source>
</evidence>
<comment type="similarity">
    <text evidence="3">Belongs to the glycosyl hydrolase 26 family.</text>
</comment>
<feature type="active site" description="Proton donor" evidence="3">
    <location>
        <position position="197"/>
    </location>
</feature>
<dbReference type="PROSITE" id="PS51764">
    <property type="entry name" value="GH26"/>
    <property type="match status" value="1"/>
</dbReference>
<dbReference type="PROSITE" id="PS51318">
    <property type="entry name" value="TAT"/>
    <property type="match status" value="1"/>
</dbReference>
<dbReference type="InterPro" id="IPR006311">
    <property type="entry name" value="TAT_signal"/>
</dbReference>
<dbReference type="AlphaFoldDB" id="A0A5C8ZH38"/>
<evidence type="ECO:0000256" key="1">
    <source>
        <dbReference type="ARBA" id="ARBA00022801"/>
    </source>
</evidence>
<feature type="region of interest" description="Disordered" evidence="4">
    <location>
        <begin position="1"/>
        <end position="29"/>
    </location>
</feature>
<protein>
    <recommendedName>
        <fullName evidence="5">GH26 domain-containing protein</fullName>
    </recommendedName>
</protein>